<dbReference type="Pfam" id="PF13545">
    <property type="entry name" value="HTH_Crp_2"/>
    <property type="match status" value="1"/>
</dbReference>
<dbReference type="InterPro" id="IPR014710">
    <property type="entry name" value="RmlC-like_jellyroll"/>
</dbReference>
<dbReference type="InterPro" id="IPR012318">
    <property type="entry name" value="HTH_CRP"/>
</dbReference>
<keyword evidence="1" id="KW-0805">Transcription regulation</keyword>
<evidence type="ECO:0000313" key="6">
    <source>
        <dbReference type="Proteomes" id="UP000177458"/>
    </source>
</evidence>
<feature type="domain" description="HTH crp-type" evidence="4">
    <location>
        <begin position="134"/>
        <end position="209"/>
    </location>
</feature>
<dbReference type="GO" id="GO:0005829">
    <property type="term" value="C:cytosol"/>
    <property type="evidence" value="ECO:0007669"/>
    <property type="project" value="TreeGrafter"/>
</dbReference>
<dbReference type="PROSITE" id="PS51063">
    <property type="entry name" value="HTH_CRP_2"/>
    <property type="match status" value="1"/>
</dbReference>
<dbReference type="EMBL" id="MEVF01000019">
    <property type="protein sequence ID" value="OGC49584.1"/>
    <property type="molecule type" value="Genomic_DNA"/>
</dbReference>
<dbReference type="Gene3D" id="2.60.120.10">
    <property type="entry name" value="Jelly Rolls"/>
    <property type="match status" value="1"/>
</dbReference>
<dbReference type="InterPro" id="IPR018490">
    <property type="entry name" value="cNMP-bd_dom_sf"/>
</dbReference>
<gene>
    <name evidence="5" type="ORF">A3A69_01715</name>
</gene>
<dbReference type="PANTHER" id="PTHR24567:SF26">
    <property type="entry name" value="REGULATORY PROTEIN YEIL"/>
    <property type="match status" value="1"/>
</dbReference>
<dbReference type="InterPro" id="IPR000595">
    <property type="entry name" value="cNMP-bd_dom"/>
</dbReference>
<evidence type="ECO:0000256" key="2">
    <source>
        <dbReference type="ARBA" id="ARBA00023125"/>
    </source>
</evidence>
<reference evidence="5 6" key="1">
    <citation type="journal article" date="2016" name="Nat. Commun.">
        <title>Thousands of microbial genomes shed light on interconnected biogeochemical processes in an aquifer system.</title>
        <authorList>
            <person name="Anantharaman K."/>
            <person name="Brown C.T."/>
            <person name="Hug L.A."/>
            <person name="Sharon I."/>
            <person name="Castelle C.J."/>
            <person name="Probst A.J."/>
            <person name="Thomas B.C."/>
            <person name="Singh A."/>
            <person name="Wilkins M.J."/>
            <person name="Karaoz U."/>
            <person name="Brodie E.L."/>
            <person name="Williams K.H."/>
            <person name="Hubbard S.S."/>
            <person name="Banfield J.F."/>
        </authorList>
    </citation>
    <scope>NUCLEOTIDE SEQUENCE [LARGE SCALE GENOMIC DNA]</scope>
</reference>
<dbReference type="PANTHER" id="PTHR24567">
    <property type="entry name" value="CRP FAMILY TRANSCRIPTIONAL REGULATORY PROTEIN"/>
    <property type="match status" value="1"/>
</dbReference>
<dbReference type="InterPro" id="IPR036390">
    <property type="entry name" value="WH_DNA-bd_sf"/>
</dbReference>
<dbReference type="AlphaFoldDB" id="A0A1F4UXB4"/>
<sequence length="227" mass="26223">MYSTVEEKLYKFFSKFPLIEYKKSNILLRPEDSPQGISYLSQGYVRIFFITKDGHEFTLNIFKPGSFFPLTWAISDIDNNYFYEAMSDIQILRVPKDVFLDFIRKDREILYLINHRLLVGIDGMTSRLEYLITGDARCKVANVLLMLGRRFGKPNLKSGHVKIDFNITQKDIAQLAGLTRETVCYEMKKLEANKSIKHDNNAYIICNVKKLNTGNLISRSGVTPQTL</sequence>
<proteinExistence type="predicted"/>
<dbReference type="GO" id="GO:0003700">
    <property type="term" value="F:DNA-binding transcription factor activity"/>
    <property type="evidence" value="ECO:0007669"/>
    <property type="project" value="TreeGrafter"/>
</dbReference>
<evidence type="ECO:0000259" key="4">
    <source>
        <dbReference type="PROSITE" id="PS51063"/>
    </source>
</evidence>
<accession>A0A1F4UXB4</accession>
<keyword evidence="3" id="KW-0804">Transcription</keyword>
<dbReference type="Proteomes" id="UP000177458">
    <property type="component" value="Unassembled WGS sequence"/>
</dbReference>
<dbReference type="Pfam" id="PF00027">
    <property type="entry name" value="cNMP_binding"/>
    <property type="match status" value="1"/>
</dbReference>
<organism evidence="5 6">
    <name type="scientific">candidate division WWE3 bacterium RIFCSPLOWO2_01_FULL_37_15</name>
    <dbReference type="NCBI Taxonomy" id="1802622"/>
    <lineage>
        <taxon>Bacteria</taxon>
        <taxon>Katanobacteria</taxon>
    </lineage>
</organism>
<dbReference type="InterPro" id="IPR050397">
    <property type="entry name" value="Env_Response_Regulators"/>
</dbReference>
<comment type="caution">
    <text evidence="5">The sequence shown here is derived from an EMBL/GenBank/DDBJ whole genome shotgun (WGS) entry which is preliminary data.</text>
</comment>
<dbReference type="SUPFAM" id="SSF46785">
    <property type="entry name" value="Winged helix' DNA-binding domain"/>
    <property type="match status" value="1"/>
</dbReference>
<evidence type="ECO:0000256" key="1">
    <source>
        <dbReference type="ARBA" id="ARBA00023015"/>
    </source>
</evidence>
<dbReference type="SUPFAM" id="SSF51206">
    <property type="entry name" value="cAMP-binding domain-like"/>
    <property type="match status" value="1"/>
</dbReference>
<dbReference type="CDD" id="cd00038">
    <property type="entry name" value="CAP_ED"/>
    <property type="match status" value="1"/>
</dbReference>
<protein>
    <recommendedName>
        <fullName evidence="4">HTH crp-type domain-containing protein</fullName>
    </recommendedName>
</protein>
<name>A0A1F4UXB4_UNCKA</name>
<evidence type="ECO:0000256" key="3">
    <source>
        <dbReference type="ARBA" id="ARBA00023163"/>
    </source>
</evidence>
<evidence type="ECO:0000313" key="5">
    <source>
        <dbReference type="EMBL" id="OGC49584.1"/>
    </source>
</evidence>
<keyword evidence="2" id="KW-0238">DNA-binding</keyword>
<dbReference type="GO" id="GO:0003677">
    <property type="term" value="F:DNA binding"/>
    <property type="evidence" value="ECO:0007669"/>
    <property type="project" value="UniProtKB-KW"/>
</dbReference>